<dbReference type="SUPFAM" id="SSF47616">
    <property type="entry name" value="GST C-terminal domain-like"/>
    <property type="match status" value="1"/>
</dbReference>
<reference evidence="3 4" key="1">
    <citation type="journal article" date="2011" name="Proc. Natl. Acad. Sci. U.S.A.">
        <title>Niche of harmful alga Aureococcus anophagefferens revealed through ecogenomics.</title>
        <authorList>
            <person name="Gobler C.J."/>
            <person name="Berry D.L."/>
            <person name="Dyhrman S.T."/>
            <person name="Wilhelm S.W."/>
            <person name="Salamov A."/>
            <person name="Lobanov A.V."/>
            <person name="Zhang Y."/>
            <person name="Collier J.L."/>
            <person name="Wurch L.L."/>
            <person name="Kustka A.B."/>
            <person name="Dill B.D."/>
            <person name="Shah M."/>
            <person name="VerBerkmoes N.C."/>
            <person name="Kuo A."/>
            <person name="Terry A."/>
            <person name="Pangilinan J."/>
            <person name="Lindquist E.A."/>
            <person name="Lucas S."/>
            <person name="Paulsen I.T."/>
            <person name="Hattenrath-Lehmann T.K."/>
            <person name="Talmage S.C."/>
            <person name="Walker E.A."/>
            <person name="Koch F."/>
            <person name="Burson A.M."/>
            <person name="Marcoval M.A."/>
            <person name="Tang Y.Z."/>
            <person name="Lecleir G.R."/>
            <person name="Coyne K.J."/>
            <person name="Berg G.M."/>
            <person name="Bertrand E.M."/>
            <person name="Saito M.A."/>
            <person name="Gladyshev V.N."/>
            <person name="Grigoriev I.V."/>
        </authorList>
    </citation>
    <scope>NUCLEOTIDE SEQUENCE [LARGE SCALE GENOMIC DNA]</scope>
    <source>
        <strain evidence="4">CCMP 1984</strain>
    </source>
</reference>
<feature type="region of interest" description="Disordered" evidence="1">
    <location>
        <begin position="479"/>
        <end position="499"/>
    </location>
</feature>
<proteinExistence type="predicted"/>
<dbReference type="EMBL" id="GL833121">
    <property type="protein sequence ID" value="EGB11824.1"/>
    <property type="molecule type" value="Genomic_DNA"/>
</dbReference>
<feature type="compositionally biased region" description="Low complexity" evidence="1">
    <location>
        <begin position="490"/>
        <end position="499"/>
    </location>
</feature>
<dbReference type="InParanoid" id="F0XYT7"/>
<evidence type="ECO:0000259" key="2">
    <source>
        <dbReference type="PROSITE" id="PS51184"/>
    </source>
</evidence>
<dbReference type="RefSeq" id="XP_009032947.1">
    <property type="nucleotide sequence ID" value="XM_009034699.1"/>
</dbReference>
<dbReference type="AlphaFoldDB" id="F0XYT7"/>
<evidence type="ECO:0000313" key="4">
    <source>
        <dbReference type="Proteomes" id="UP000002729"/>
    </source>
</evidence>
<dbReference type="PROSITE" id="PS51184">
    <property type="entry name" value="JMJC"/>
    <property type="match status" value="1"/>
</dbReference>
<organism evidence="4">
    <name type="scientific">Aureococcus anophagefferens</name>
    <name type="common">Harmful bloom alga</name>
    <dbReference type="NCBI Taxonomy" id="44056"/>
    <lineage>
        <taxon>Eukaryota</taxon>
        <taxon>Sar</taxon>
        <taxon>Stramenopiles</taxon>
        <taxon>Ochrophyta</taxon>
        <taxon>Pelagophyceae</taxon>
        <taxon>Pelagomonadales</taxon>
        <taxon>Pelagomonadaceae</taxon>
        <taxon>Aureococcus</taxon>
    </lineage>
</organism>
<dbReference type="InterPro" id="IPR036282">
    <property type="entry name" value="Glutathione-S-Trfase_C_sf"/>
</dbReference>
<name>F0XYT7_AURAN</name>
<dbReference type="SUPFAM" id="SSF51197">
    <property type="entry name" value="Clavaminate synthase-like"/>
    <property type="match status" value="1"/>
</dbReference>
<dbReference type="Proteomes" id="UP000002729">
    <property type="component" value="Unassembled WGS sequence"/>
</dbReference>
<dbReference type="GeneID" id="20223283"/>
<dbReference type="eggNOG" id="ENOG502SWTQ">
    <property type="taxonomic scope" value="Eukaryota"/>
</dbReference>
<dbReference type="KEGG" id="aaf:AURANDRAFT_61032"/>
<evidence type="ECO:0000313" key="3">
    <source>
        <dbReference type="EMBL" id="EGB11824.1"/>
    </source>
</evidence>
<dbReference type="Pfam" id="PF08007">
    <property type="entry name" value="JmjC_2"/>
    <property type="match status" value="1"/>
</dbReference>
<dbReference type="Gene3D" id="2.60.120.650">
    <property type="entry name" value="Cupin"/>
    <property type="match status" value="1"/>
</dbReference>
<gene>
    <name evidence="3" type="ORF">AURANDRAFT_61032</name>
</gene>
<feature type="domain" description="JmjC" evidence="2">
    <location>
        <begin position="677"/>
        <end position="835"/>
    </location>
</feature>
<protein>
    <recommendedName>
        <fullName evidence="2">JmjC domain-containing protein</fullName>
    </recommendedName>
</protein>
<evidence type="ECO:0000256" key="1">
    <source>
        <dbReference type="SAM" id="MobiDB-lite"/>
    </source>
</evidence>
<accession>F0XYT7</accession>
<dbReference type="InterPro" id="IPR003347">
    <property type="entry name" value="JmjC_dom"/>
</dbReference>
<dbReference type="OrthoDB" id="203487at2759"/>
<keyword evidence="4" id="KW-1185">Reference proteome</keyword>
<sequence length="860" mass="94232">MEKLSLDEFEEIAAAAHVTASKTVVCPPDIHRFEVRAAFFAKGLPFVARELDVPGGANFEPAYVRLRLLGVGLRTPYDAPGWDGCKWDPFGVTTLVDREKRVVVNAADIVEYMDAESCNASGMYVDEYMLNAGKMSLISGARSVWGWPITWPFERRHLVKKAARLVDEMPLEDLWFSGDRRPAYAKRFFRAEASGAAQLAFLRNHLDGGALPDLLKPHYERKLERTAAYWADRKHDGPAFARAVEATRRLIRDLDEDLVKFKVGKKSDDGGDADAPQGVGEWLGGDKLSVGDCYWHVAAARLVGLGLGHMLDRYPRAGAYANRVLRHPELRKATYLWAGADDFPLPLLGPVVREVGGRVAHERHAVRVLRAAPARDRGGATYRRASRADAARAAASYAARGSAGTALLGFLLLFLYVLAAQVGRFLDFGSGGLTSAPGEGPTPVGDAAGAPAERPAVCDDPDRAVASNQCANVHAVDARKKNATAPKPPEAAAAAPNASLAPATASKSSYPGLPPMGVLRPAAVGAALCGVLYGGLERAGWAQVVRIPFTTPSTATMLHFFDRQVNIDNDAFIERWRGAERPVNAPGLLITVDADHALPADATCFAKRDCVVLWKGFVPPEIVENLTRIEPRMFKDSNYSFMRIGGAEVKGDRVFRSFATHGMREGMRRMIAGENIQLGFDVKMADENPWLKNIGLELLAKVNAFDSSVMYLAQSFLYHGNQQQANLHNDPLSGFSIQLANSKLWRFVNPRHTPRVRPFRGDNPGVFYSDLCFLENGTIPFLEVLVEPGDMIFFPEHWWHEVHPVERTGFGMTVAYRELGFSKLLGPSAFLSSLPIFLHKVAALTDMIVNKRAADAPENL</sequence>